<dbReference type="EMBL" id="RKQG01000001">
    <property type="protein sequence ID" value="RPE32935.1"/>
    <property type="molecule type" value="Genomic_DNA"/>
</dbReference>
<dbReference type="AlphaFoldDB" id="A0A3N4RQ67"/>
<comment type="caution">
    <text evidence="3">The sequence shown here is derived from an EMBL/GenBank/DDBJ whole genome shotgun (WGS) entry which is preliminary data.</text>
</comment>
<reference evidence="3 4" key="1">
    <citation type="submission" date="2018-11" db="EMBL/GenBank/DDBJ databases">
        <title>Sequencing the genomes of 1000 actinobacteria strains.</title>
        <authorList>
            <person name="Klenk H.-P."/>
        </authorList>
    </citation>
    <scope>NUCLEOTIDE SEQUENCE [LARGE SCALE GENOMIC DNA]</scope>
    <source>
        <strain evidence="3 4">DSM 44781</strain>
    </source>
</reference>
<keyword evidence="4" id="KW-1185">Reference proteome</keyword>
<gene>
    <name evidence="3" type="ORF">EDD38_1207</name>
</gene>
<organism evidence="3 4">
    <name type="scientific">Kitasatospora cineracea</name>
    <dbReference type="NCBI Taxonomy" id="88074"/>
    <lineage>
        <taxon>Bacteria</taxon>
        <taxon>Bacillati</taxon>
        <taxon>Actinomycetota</taxon>
        <taxon>Actinomycetes</taxon>
        <taxon>Kitasatosporales</taxon>
        <taxon>Streptomycetaceae</taxon>
        <taxon>Kitasatospora</taxon>
    </lineage>
</organism>
<keyword evidence="2" id="KW-0472">Membrane</keyword>
<evidence type="ECO:0000313" key="3">
    <source>
        <dbReference type="EMBL" id="RPE32935.1"/>
    </source>
</evidence>
<protein>
    <submittedName>
        <fullName evidence="3">Uncharacterized protein</fullName>
    </submittedName>
</protein>
<dbReference type="Proteomes" id="UP000266906">
    <property type="component" value="Unassembled WGS sequence"/>
</dbReference>
<evidence type="ECO:0000313" key="4">
    <source>
        <dbReference type="Proteomes" id="UP000266906"/>
    </source>
</evidence>
<name>A0A3N4RQ67_9ACTN</name>
<feature type="region of interest" description="Disordered" evidence="1">
    <location>
        <begin position="124"/>
        <end position="182"/>
    </location>
</feature>
<keyword evidence="2" id="KW-0812">Transmembrane</keyword>
<feature type="transmembrane region" description="Helical" evidence="2">
    <location>
        <begin position="76"/>
        <end position="93"/>
    </location>
</feature>
<keyword evidence="2" id="KW-1133">Transmembrane helix</keyword>
<proteinExistence type="predicted"/>
<dbReference type="RefSeq" id="WP_123817522.1">
    <property type="nucleotide sequence ID" value="NZ_RKQG01000001.1"/>
</dbReference>
<accession>A0A3N4RQ67</accession>
<feature type="transmembrane region" description="Helical" evidence="2">
    <location>
        <begin position="44"/>
        <end position="64"/>
    </location>
</feature>
<sequence length="202" mass="20925">MPARAVPYRKGLTALLALIPVLSLGLLGMVPSTVLAVDRRRRADIVGAAVIGLMEVGLFVAAALTPEGEPIDNLTTGLLLFPLFLGTPVHFLLMNRRDRWPAGAAPAPAPYGYAYPPVGYPPQPGPAMPPGPTAKSGPPVRPAQPYAVTEPHPANPYATPYPPAAPTVQPAPAVPAPAAPTGAAELRELGELLRRQAGNGQP</sequence>
<evidence type="ECO:0000256" key="1">
    <source>
        <dbReference type="SAM" id="MobiDB-lite"/>
    </source>
</evidence>
<feature type="transmembrane region" description="Helical" evidence="2">
    <location>
        <begin position="12"/>
        <end position="37"/>
    </location>
</feature>
<evidence type="ECO:0000256" key="2">
    <source>
        <dbReference type="SAM" id="Phobius"/>
    </source>
</evidence>